<comment type="similarity">
    <text evidence="1">Belongs to the Cyclase 1 superfamily.</text>
</comment>
<dbReference type="HOGENOM" id="CLU_030671_1_2_1"/>
<evidence type="ECO:0000256" key="1">
    <source>
        <dbReference type="ARBA" id="ARBA00007865"/>
    </source>
</evidence>
<gene>
    <name evidence="2" type="ORF">GQ26_0073280</name>
</gene>
<dbReference type="EMBL" id="JPOX01000007">
    <property type="protein sequence ID" value="KFX50672.1"/>
    <property type="molecule type" value="Genomic_DNA"/>
</dbReference>
<dbReference type="Gene3D" id="3.50.30.50">
    <property type="entry name" value="Putative cyclase"/>
    <property type="match status" value="1"/>
</dbReference>
<proteinExistence type="inferred from homology"/>
<dbReference type="Pfam" id="PF04199">
    <property type="entry name" value="Cyclase"/>
    <property type="match status" value="1"/>
</dbReference>
<dbReference type="PANTHER" id="PTHR34861">
    <property type="match status" value="1"/>
</dbReference>
<dbReference type="AlphaFoldDB" id="A0A093VDR0"/>
<comment type="caution">
    <text evidence="2">The sequence shown here is derived from an EMBL/GenBank/DDBJ whole genome shotgun (WGS) entry which is preliminary data.</text>
</comment>
<evidence type="ECO:0000313" key="2">
    <source>
        <dbReference type="EMBL" id="KFX50672.1"/>
    </source>
</evidence>
<protein>
    <submittedName>
        <fullName evidence="2">Uncharacterized protein</fullName>
    </submittedName>
</protein>
<sequence length="214" mass="24487">MDQGKGGDYQFPPFGELPVVSGQPQGSLWGFFDKGDEKDELGTLNLLTPSVVLNASREIKYGEHVQLDWSMDNLDCPSMGRIPLEHRIKDMTEEGFIGLDDEIRINTQTSSQWDSLKHLRWWQDNNADQTVPFAITEYAISLSDIENVLKWQGTECKQGDIFILRTGFLRWYHQANAFERAHGIRGARWIGMESTMESVQWLYGKHFSAVASDR</sequence>
<name>A0A093VDR0_TALMA</name>
<dbReference type="GO" id="GO:0004061">
    <property type="term" value="F:arylformamidase activity"/>
    <property type="evidence" value="ECO:0007669"/>
    <property type="project" value="InterPro"/>
</dbReference>
<organism evidence="2">
    <name type="scientific">Talaromyces marneffei PM1</name>
    <dbReference type="NCBI Taxonomy" id="1077442"/>
    <lineage>
        <taxon>Eukaryota</taxon>
        <taxon>Fungi</taxon>
        <taxon>Dikarya</taxon>
        <taxon>Ascomycota</taxon>
        <taxon>Pezizomycotina</taxon>
        <taxon>Eurotiomycetes</taxon>
        <taxon>Eurotiomycetidae</taxon>
        <taxon>Eurotiales</taxon>
        <taxon>Trichocomaceae</taxon>
        <taxon>Talaromyces</taxon>
        <taxon>Talaromyces sect. Talaromyces</taxon>
    </lineage>
</organism>
<dbReference type="InterPro" id="IPR037175">
    <property type="entry name" value="KFase_sf"/>
</dbReference>
<reference evidence="2" key="1">
    <citation type="journal article" date="2014" name="PLoS Genet.">
        <title>Signature Gene Expression Reveals Novel Clues to the Molecular Mechanisms of Dimorphic Transition in Penicillium marneffei.</title>
        <authorList>
            <person name="Yang E."/>
            <person name="Wang G."/>
            <person name="Cai J."/>
            <person name="Woo P.C."/>
            <person name="Lau S.K."/>
            <person name="Yuen K.-Y."/>
            <person name="Chow W.-N."/>
            <person name="Lin X."/>
        </authorList>
    </citation>
    <scope>NUCLEOTIDE SEQUENCE [LARGE SCALE GENOMIC DNA]</scope>
    <source>
        <strain evidence="2">PM1</strain>
    </source>
</reference>
<dbReference type="InterPro" id="IPR007325">
    <property type="entry name" value="KFase/CYL"/>
</dbReference>
<accession>A0A093VDR0</accession>
<dbReference type="PANTHER" id="PTHR34861:SF10">
    <property type="entry name" value="CYCLASE"/>
    <property type="match status" value="1"/>
</dbReference>
<dbReference type="GO" id="GO:0019441">
    <property type="term" value="P:L-tryptophan catabolic process to kynurenine"/>
    <property type="evidence" value="ECO:0007669"/>
    <property type="project" value="InterPro"/>
</dbReference>